<dbReference type="eggNOG" id="KOG3022">
    <property type="taxonomic scope" value="Eukaryota"/>
</dbReference>
<keyword evidence="1" id="KW-0479">Metal-binding</keyword>
<dbReference type="GO" id="GO:0005829">
    <property type="term" value="C:cytosol"/>
    <property type="evidence" value="ECO:0000318"/>
    <property type="project" value="GO_Central"/>
</dbReference>
<evidence type="ECO:0000256" key="2">
    <source>
        <dbReference type="ARBA" id="ARBA00022741"/>
    </source>
</evidence>
<dbReference type="InterPro" id="IPR027417">
    <property type="entry name" value="P-loop_NTPase"/>
</dbReference>
<dbReference type="VEuPathDB" id="TrichDB:TVAG_390510"/>
<keyword evidence="4" id="KW-0408">Iron</keyword>
<dbReference type="FunFam" id="3.40.50.300:FF:005123">
    <property type="entry name" value="Nucleotide binding protein, putative"/>
    <property type="match status" value="1"/>
</dbReference>
<proteinExistence type="inferred from homology"/>
<dbReference type="GO" id="GO:0051536">
    <property type="term" value="F:iron-sulfur cluster binding"/>
    <property type="evidence" value="ECO:0000318"/>
    <property type="project" value="GO_Central"/>
</dbReference>
<dbReference type="OMA" id="WIPVFAD"/>
<keyword evidence="7" id="KW-1185">Reference proteome</keyword>
<dbReference type="OrthoDB" id="1741334at2759"/>
<dbReference type="InParanoid" id="A2ESV5"/>
<keyword evidence="5" id="KW-0411">Iron-sulfur</keyword>
<evidence type="ECO:0000313" key="7">
    <source>
        <dbReference type="Proteomes" id="UP000001542"/>
    </source>
</evidence>
<dbReference type="Proteomes" id="UP000001542">
    <property type="component" value="Unassembled WGS sequence"/>
</dbReference>
<dbReference type="SUPFAM" id="SSF52540">
    <property type="entry name" value="P-loop containing nucleoside triphosphate hydrolases"/>
    <property type="match status" value="1"/>
</dbReference>
<dbReference type="PANTHER" id="PTHR23264:SF19">
    <property type="entry name" value="CYTOSOLIC FE-S CLUSTER ASSEMBLY FACTOR NUBP2"/>
    <property type="match status" value="1"/>
</dbReference>
<dbReference type="SMR" id="A2ESV5"/>
<dbReference type="RefSeq" id="XP_001316504.1">
    <property type="nucleotide sequence ID" value="XM_001316469.1"/>
</dbReference>
<evidence type="ECO:0000256" key="5">
    <source>
        <dbReference type="ARBA" id="ARBA00023014"/>
    </source>
</evidence>
<evidence type="ECO:0000313" key="6">
    <source>
        <dbReference type="EMBL" id="EAY04281.1"/>
    </source>
</evidence>
<keyword evidence="2" id="KW-0547">Nucleotide-binding</keyword>
<protein>
    <submittedName>
        <fullName evidence="6">Nucleotide binding protein, putative</fullName>
    </submittedName>
</protein>
<dbReference type="InterPro" id="IPR019591">
    <property type="entry name" value="Mrp/NBP35_ATP-bd"/>
</dbReference>
<sequence>MSTQNFILVMSGKGGVGKSTTAANIARAYAAKYGKVGLLDLDLTGPSIPTLFGIQDKEIKSRNGKMVPQVVDGVQIISLGLMLSDPHDAVIWRGPKKSAMINQFFQLIEWDCNTVIVDLPPGTSDEHLSTFDVLNRNNFSYSVIIVTTPNVLAVADVRKGINLCLKVNAKIIGIIENFCGVVCPCCNKVSPLLGDKAAEIMSEELQLDILAKIPFLPQAASAADKGEKSDVILSFFNEVIDKIFPQQKAAQ</sequence>
<dbReference type="AlphaFoldDB" id="A2ESV5"/>
<dbReference type="PANTHER" id="PTHR23264">
    <property type="entry name" value="NUCLEOTIDE-BINDING PROTEIN NBP35 YEAST -RELATED"/>
    <property type="match status" value="1"/>
</dbReference>
<dbReference type="KEGG" id="tva:4762136"/>
<dbReference type="GO" id="GO:0005524">
    <property type="term" value="F:ATP binding"/>
    <property type="evidence" value="ECO:0007669"/>
    <property type="project" value="UniProtKB-KW"/>
</dbReference>
<evidence type="ECO:0000256" key="4">
    <source>
        <dbReference type="ARBA" id="ARBA00023004"/>
    </source>
</evidence>
<dbReference type="EMBL" id="DS113480">
    <property type="protein sequence ID" value="EAY04281.1"/>
    <property type="molecule type" value="Genomic_DNA"/>
</dbReference>
<dbReference type="GO" id="GO:0046872">
    <property type="term" value="F:metal ion binding"/>
    <property type="evidence" value="ECO:0007669"/>
    <property type="project" value="UniProtKB-KW"/>
</dbReference>
<accession>A2ESV5</accession>
<keyword evidence="3" id="KW-0067">ATP-binding</keyword>
<name>A2ESV5_TRIV3</name>
<organism evidence="6 7">
    <name type="scientific">Trichomonas vaginalis (strain ATCC PRA-98 / G3)</name>
    <dbReference type="NCBI Taxonomy" id="412133"/>
    <lineage>
        <taxon>Eukaryota</taxon>
        <taxon>Metamonada</taxon>
        <taxon>Parabasalia</taxon>
        <taxon>Trichomonadida</taxon>
        <taxon>Trichomonadidae</taxon>
        <taxon>Trichomonas</taxon>
    </lineage>
</organism>
<dbReference type="STRING" id="5722.A2ESV5"/>
<dbReference type="GO" id="GO:0016226">
    <property type="term" value="P:iron-sulfur cluster assembly"/>
    <property type="evidence" value="ECO:0000318"/>
    <property type="project" value="GO_Central"/>
</dbReference>
<dbReference type="Gene3D" id="3.40.50.300">
    <property type="entry name" value="P-loop containing nucleotide triphosphate hydrolases"/>
    <property type="match status" value="1"/>
</dbReference>
<dbReference type="HAMAP" id="MF_02040">
    <property type="entry name" value="Mrp_NBP35"/>
    <property type="match status" value="1"/>
</dbReference>
<dbReference type="InterPro" id="IPR033756">
    <property type="entry name" value="YlxH/NBP35"/>
</dbReference>
<reference evidence="6" key="2">
    <citation type="journal article" date="2007" name="Science">
        <title>Draft genome sequence of the sexually transmitted pathogen Trichomonas vaginalis.</title>
        <authorList>
            <person name="Carlton J.M."/>
            <person name="Hirt R.P."/>
            <person name="Silva J.C."/>
            <person name="Delcher A.L."/>
            <person name="Schatz M."/>
            <person name="Zhao Q."/>
            <person name="Wortman J.R."/>
            <person name="Bidwell S.L."/>
            <person name="Alsmark U.C.M."/>
            <person name="Besteiro S."/>
            <person name="Sicheritz-Ponten T."/>
            <person name="Noel C.J."/>
            <person name="Dacks J.B."/>
            <person name="Foster P.G."/>
            <person name="Simillion C."/>
            <person name="Van de Peer Y."/>
            <person name="Miranda-Saavedra D."/>
            <person name="Barton G.J."/>
            <person name="Westrop G.D."/>
            <person name="Mueller S."/>
            <person name="Dessi D."/>
            <person name="Fiori P.L."/>
            <person name="Ren Q."/>
            <person name="Paulsen I."/>
            <person name="Zhang H."/>
            <person name="Bastida-Corcuera F.D."/>
            <person name="Simoes-Barbosa A."/>
            <person name="Brown M.T."/>
            <person name="Hayes R.D."/>
            <person name="Mukherjee M."/>
            <person name="Okumura C.Y."/>
            <person name="Schneider R."/>
            <person name="Smith A.J."/>
            <person name="Vanacova S."/>
            <person name="Villalvazo M."/>
            <person name="Haas B.J."/>
            <person name="Pertea M."/>
            <person name="Feldblyum T.V."/>
            <person name="Utterback T.R."/>
            <person name="Shu C.L."/>
            <person name="Osoegawa K."/>
            <person name="de Jong P.J."/>
            <person name="Hrdy I."/>
            <person name="Horvathova L."/>
            <person name="Zubacova Z."/>
            <person name="Dolezal P."/>
            <person name="Malik S.B."/>
            <person name="Logsdon J.M. Jr."/>
            <person name="Henze K."/>
            <person name="Gupta A."/>
            <person name="Wang C.C."/>
            <person name="Dunne R.L."/>
            <person name="Upcroft J.A."/>
            <person name="Upcroft P."/>
            <person name="White O."/>
            <person name="Salzberg S.L."/>
            <person name="Tang P."/>
            <person name="Chiu C.-H."/>
            <person name="Lee Y.-S."/>
            <person name="Embley T.M."/>
            <person name="Coombs G.H."/>
            <person name="Mottram J.C."/>
            <person name="Tachezy J."/>
            <person name="Fraser-Liggett C.M."/>
            <person name="Johnson P.J."/>
        </authorList>
    </citation>
    <scope>NUCLEOTIDE SEQUENCE [LARGE SCALE GENOMIC DNA]</scope>
    <source>
        <strain evidence="6">G3</strain>
    </source>
</reference>
<gene>
    <name evidence="6" type="ORF">TVAG_390510</name>
</gene>
<evidence type="ECO:0000256" key="3">
    <source>
        <dbReference type="ARBA" id="ARBA00022840"/>
    </source>
</evidence>
<reference evidence="6" key="1">
    <citation type="submission" date="2006-10" db="EMBL/GenBank/DDBJ databases">
        <authorList>
            <person name="Amadeo P."/>
            <person name="Zhao Q."/>
            <person name="Wortman J."/>
            <person name="Fraser-Liggett C."/>
            <person name="Carlton J."/>
        </authorList>
    </citation>
    <scope>NUCLEOTIDE SEQUENCE</scope>
    <source>
        <strain evidence="6">G3</strain>
    </source>
</reference>
<dbReference type="Pfam" id="PF10609">
    <property type="entry name" value="ParA"/>
    <property type="match status" value="1"/>
</dbReference>
<dbReference type="GO" id="GO:0140663">
    <property type="term" value="F:ATP-dependent FeS chaperone activity"/>
    <property type="evidence" value="ECO:0007669"/>
    <property type="project" value="InterPro"/>
</dbReference>
<dbReference type="VEuPathDB" id="TrichDB:TVAGG3_0182140"/>
<dbReference type="CDD" id="cd02037">
    <property type="entry name" value="Mrp_NBP35"/>
    <property type="match status" value="1"/>
</dbReference>
<evidence type="ECO:0000256" key="1">
    <source>
        <dbReference type="ARBA" id="ARBA00022723"/>
    </source>
</evidence>